<protein>
    <submittedName>
        <fullName evidence="1">Uncharacterized protein</fullName>
    </submittedName>
</protein>
<sequence length="183" mass="20555">MVIPDSTTISAPIPIQSTPADPNQLYLRVEDIQYLPFHSCPVCRAAPVTTGSGDWVKPYQDWYNTPLSNWLDHLGYIRFACDCRHHSDFIGDLRIVRLCDAVIPLRFDHGTLARNANVTPAEYNADRVRQAVTFLLNHADPAKTQSTDFLTHTLYALAAGGISPDAAIRELRQWKNDHQEALT</sequence>
<dbReference type="EMBL" id="LAZR01022771">
    <property type="protein sequence ID" value="KKL80720.1"/>
    <property type="molecule type" value="Genomic_DNA"/>
</dbReference>
<reference evidence="1" key="1">
    <citation type="journal article" date="2015" name="Nature">
        <title>Complex archaea that bridge the gap between prokaryotes and eukaryotes.</title>
        <authorList>
            <person name="Spang A."/>
            <person name="Saw J.H."/>
            <person name="Jorgensen S.L."/>
            <person name="Zaremba-Niedzwiedzka K."/>
            <person name="Martijn J."/>
            <person name="Lind A.E."/>
            <person name="van Eijk R."/>
            <person name="Schleper C."/>
            <person name="Guy L."/>
            <person name="Ettema T.J."/>
        </authorList>
    </citation>
    <scope>NUCLEOTIDE SEQUENCE</scope>
</reference>
<comment type="caution">
    <text evidence="1">The sequence shown here is derived from an EMBL/GenBank/DDBJ whole genome shotgun (WGS) entry which is preliminary data.</text>
</comment>
<accession>A0A0F9HGD8</accession>
<gene>
    <name evidence="1" type="ORF">LCGC14_2001920</name>
</gene>
<dbReference type="AlphaFoldDB" id="A0A0F9HGD8"/>
<evidence type="ECO:0000313" key="1">
    <source>
        <dbReference type="EMBL" id="KKL80720.1"/>
    </source>
</evidence>
<organism evidence="1">
    <name type="scientific">marine sediment metagenome</name>
    <dbReference type="NCBI Taxonomy" id="412755"/>
    <lineage>
        <taxon>unclassified sequences</taxon>
        <taxon>metagenomes</taxon>
        <taxon>ecological metagenomes</taxon>
    </lineage>
</organism>
<name>A0A0F9HGD8_9ZZZZ</name>
<proteinExistence type="predicted"/>